<dbReference type="SMART" id="SM00409">
    <property type="entry name" value="IG"/>
    <property type="match status" value="2"/>
</dbReference>
<keyword evidence="8" id="KW-1185">Reference proteome</keyword>
<evidence type="ECO:0000256" key="4">
    <source>
        <dbReference type="PROSITE-ProRule" id="PRU00504"/>
    </source>
</evidence>
<accession>A0A7J5TXY7</accession>
<feature type="repeat" description="NHL" evidence="4">
    <location>
        <begin position="900"/>
        <end position="938"/>
    </location>
</feature>
<feature type="repeat" description="NHL" evidence="4">
    <location>
        <begin position="802"/>
        <end position="838"/>
    </location>
</feature>
<proteinExistence type="predicted"/>
<keyword evidence="2" id="KW-0677">Repeat</keyword>
<dbReference type="Pfam" id="PF00801">
    <property type="entry name" value="PKD"/>
    <property type="match status" value="2"/>
</dbReference>
<comment type="caution">
    <text evidence="7">The sequence shown here is derived from an EMBL/GenBank/DDBJ whole genome shotgun (WGS) entry which is preliminary data.</text>
</comment>
<dbReference type="InterPro" id="IPR044023">
    <property type="entry name" value="Ig_7"/>
</dbReference>
<dbReference type="PROSITE" id="PS50093">
    <property type="entry name" value="PKD"/>
    <property type="match status" value="2"/>
</dbReference>
<dbReference type="PANTHER" id="PTHR10680">
    <property type="entry name" value="PEPTIDYL-GLYCINE ALPHA-AMIDATING MONOOXYGENASE"/>
    <property type="match status" value="1"/>
</dbReference>
<dbReference type="InterPro" id="IPR000601">
    <property type="entry name" value="PKD_dom"/>
</dbReference>
<dbReference type="Pfam" id="PF19081">
    <property type="entry name" value="Ig_7"/>
    <property type="match status" value="2"/>
</dbReference>
<dbReference type="GO" id="GO:0005576">
    <property type="term" value="C:extracellular region"/>
    <property type="evidence" value="ECO:0007669"/>
    <property type="project" value="TreeGrafter"/>
</dbReference>
<dbReference type="EMBL" id="WELI01000005">
    <property type="protein sequence ID" value="KAB7730009.1"/>
    <property type="molecule type" value="Genomic_DNA"/>
</dbReference>
<dbReference type="SUPFAM" id="SSF49299">
    <property type="entry name" value="PKD domain"/>
    <property type="match status" value="2"/>
</dbReference>
<gene>
    <name evidence="7" type="ORF">F5984_12550</name>
</gene>
<dbReference type="CDD" id="cd05819">
    <property type="entry name" value="NHL"/>
    <property type="match status" value="1"/>
</dbReference>
<feature type="repeat" description="NHL" evidence="4">
    <location>
        <begin position="752"/>
        <end position="788"/>
    </location>
</feature>
<sequence length="1296" mass="134319">MRWFYVALLLLTGFFVPLRGFSQSLDPMVVNYTVYNYPASQTSFTLTRGQNYVLQDLTRNLCVSYKFTWTVTPNAGFTISSPNDYNPTINFNQPGSYYVTLAVSTSSPAGSLCPKTYDAMSKWIHIPYTTPSAQFRTNGTIVANASVISGNTVSFADASTNTPTAWSWAITPNTGWNFTSGSSTSQNPTVRFTTPGLYTVALTASNPAGSNTITKTNHINVTGVAPVASFLANSSSASQIAINQNSTVSFTDASTNTPTTWLWAITPGTGWNFTSGSSTSQNPTVQFTTPGLYNVALTASNSWGNNTLTKTNLVAVYPPPPTVTGTVYYCQGAQASPLTATGSNLRWYTVPSGGTASTTAPTPSAANTGTTSYYVSQIVNNLESSRARIDVVVTAVPAAPTVVSSRTYCTGATASPLSATGVSGSSLRWYTTATGGTGSGIAPTPSTAVPGTVTYYVSQAINSCESPRVAITIITSDQLPQPNLTVSGNLTFCTGSSTSLTANSGTPGVMYRWNTGNTTAAISISAAGVYSVTATATTGCWTTQSATVSSLATPSVSITTSTIIGSSTLTASSPTTGITYRWNTGAATGSVVVTTSGTYSVTATTPNSCSASSSTNVIISSLMVGIGGSTTLCSGSSTNLTATSNAANGTYRWNTGAIIPSISVNSSGTYSVTVTEGQTTAMASVVVTVKPVPVVSLSNVSASQLPGSATLVVNSSLPLSNLDWLQNGSRLFSAYSIVNTSYTTVAGTSIPGSTASDLRNPNGIFLDAAGNLYVADGGNHRVQRWAPGASEGITVAGGNGQGSAANQLDTPVDVWVDGQGNVYVADHWNHRVQRWPPGASAGVTVAGGNGQGSAANQLSNPRGITVDGQGNVYVADHRNHRVQRWAPGASAGVTVAGGNEYGSAANQLNYPNDVWVDNQGNLFVSDERNHRIQQWLPGASEGLTVAGGNGQGSAANQLSYPSDVWLDSQGNMYVVDENNRRIIRWAHGSNQGETLREYPRTFGSTNPQLRGIFVDSEGGFYVSSSYYANVIRYLITNLVTSTRFIPTQDGLYQANVRATNGCPATTNSIAIGSVSISGNLTLCTGGSTTLTAASQTPGSTFRWSTGATTATIVVVTTGTYTVTATAPNGTQSITQATVLSVPRTQLTTQPPSSLTLCEGSPLSVSVGGSGTSLTYQWYKGSLNTPLAGQTSSVLSLSALTAADAGTYFCELNSFCGLLRSQNMTLTVGQGPMTTVKAGAWNDPSVWSCGRVPVGTDALLIRHAISLPAGLNAVAKSITLVSDGNISYGLGSRLMFN</sequence>
<feature type="domain" description="Ig-like" evidence="6">
    <location>
        <begin position="1142"/>
        <end position="1226"/>
    </location>
</feature>
<protein>
    <submittedName>
        <fullName evidence="7">PKD domain-containing protein</fullName>
    </submittedName>
</protein>
<dbReference type="Pfam" id="PF01436">
    <property type="entry name" value="NHL"/>
    <property type="match status" value="4"/>
</dbReference>
<dbReference type="InterPro" id="IPR007110">
    <property type="entry name" value="Ig-like_dom"/>
</dbReference>
<evidence type="ECO:0000259" key="6">
    <source>
        <dbReference type="PROSITE" id="PS50835"/>
    </source>
</evidence>
<evidence type="ECO:0000256" key="3">
    <source>
        <dbReference type="ARBA" id="ARBA00023180"/>
    </source>
</evidence>
<dbReference type="Gene3D" id="2.60.40.10">
    <property type="entry name" value="Immunoglobulins"/>
    <property type="match status" value="3"/>
</dbReference>
<feature type="domain" description="PKD" evidence="5">
    <location>
        <begin position="247"/>
        <end position="316"/>
    </location>
</feature>
<dbReference type="InterPro" id="IPR001258">
    <property type="entry name" value="NHL_repeat"/>
</dbReference>
<keyword evidence="3" id="KW-0325">Glycoprotein</keyword>
<dbReference type="InterPro" id="IPR035986">
    <property type="entry name" value="PKD_dom_sf"/>
</dbReference>
<dbReference type="SUPFAM" id="SSF63829">
    <property type="entry name" value="Calcium-dependent phosphotriesterase"/>
    <property type="match status" value="1"/>
</dbReference>
<dbReference type="SUPFAM" id="SSF48726">
    <property type="entry name" value="Immunoglobulin"/>
    <property type="match status" value="1"/>
</dbReference>
<reference evidence="7 8" key="1">
    <citation type="submission" date="2019-10" db="EMBL/GenBank/DDBJ databases">
        <title>Rudanella paleaurantiibacter sp. nov., isolated from sludge.</title>
        <authorList>
            <person name="Xu S.Q."/>
        </authorList>
    </citation>
    <scope>NUCLEOTIDE SEQUENCE [LARGE SCALE GENOMIC DNA]</scope>
    <source>
        <strain evidence="7 8">HX-22-17</strain>
    </source>
</reference>
<name>A0A7J5TXY7_9BACT</name>
<dbReference type="Proteomes" id="UP000488299">
    <property type="component" value="Unassembled WGS sequence"/>
</dbReference>
<evidence type="ECO:0000256" key="1">
    <source>
        <dbReference type="ARBA" id="ARBA00022729"/>
    </source>
</evidence>
<keyword evidence="1" id="KW-0732">Signal</keyword>
<evidence type="ECO:0000313" key="7">
    <source>
        <dbReference type="EMBL" id="KAB7730009.1"/>
    </source>
</evidence>
<dbReference type="InterPro" id="IPR013783">
    <property type="entry name" value="Ig-like_fold"/>
</dbReference>
<dbReference type="InterPro" id="IPR003599">
    <property type="entry name" value="Ig_sub"/>
</dbReference>
<evidence type="ECO:0000256" key="2">
    <source>
        <dbReference type="ARBA" id="ARBA00022737"/>
    </source>
</evidence>
<feature type="repeat" description="NHL" evidence="4">
    <location>
        <begin position="852"/>
        <end position="888"/>
    </location>
</feature>
<evidence type="ECO:0000313" key="8">
    <source>
        <dbReference type="Proteomes" id="UP000488299"/>
    </source>
</evidence>
<feature type="domain" description="PKD" evidence="5">
    <location>
        <begin position="136"/>
        <end position="222"/>
    </location>
</feature>
<dbReference type="PROSITE" id="PS50835">
    <property type="entry name" value="IG_LIKE"/>
    <property type="match status" value="1"/>
</dbReference>
<evidence type="ECO:0000259" key="5">
    <source>
        <dbReference type="PROSITE" id="PS50093"/>
    </source>
</evidence>
<dbReference type="InterPro" id="IPR036179">
    <property type="entry name" value="Ig-like_dom_sf"/>
</dbReference>
<dbReference type="InterPro" id="IPR022409">
    <property type="entry name" value="PKD/Chitinase_dom"/>
</dbReference>
<dbReference type="CDD" id="cd00146">
    <property type="entry name" value="PKD"/>
    <property type="match status" value="2"/>
</dbReference>
<dbReference type="PROSITE" id="PS51125">
    <property type="entry name" value="NHL"/>
    <property type="match status" value="4"/>
</dbReference>
<dbReference type="PANTHER" id="PTHR10680:SF28">
    <property type="entry name" value="SMP-30_GLUCONOLACTONASE_LRE-LIKE REGION DOMAIN-CONTAINING PROTEIN"/>
    <property type="match status" value="1"/>
</dbReference>
<organism evidence="7 8">
    <name type="scientific">Rudanella paleaurantiibacter</name>
    <dbReference type="NCBI Taxonomy" id="2614655"/>
    <lineage>
        <taxon>Bacteria</taxon>
        <taxon>Pseudomonadati</taxon>
        <taxon>Bacteroidota</taxon>
        <taxon>Cytophagia</taxon>
        <taxon>Cytophagales</taxon>
        <taxon>Cytophagaceae</taxon>
        <taxon>Rudanella</taxon>
    </lineage>
</organism>
<dbReference type="SMART" id="SM00089">
    <property type="entry name" value="PKD"/>
    <property type="match status" value="4"/>
</dbReference>
<dbReference type="Gene3D" id="2.40.10.500">
    <property type="match status" value="3"/>
</dbReference>